<dbReference type="SUPFAM" id="SSF56935">
    <property type="entry name" value="Porins"/>
    <property type="match status" value="1"/>
</dbReference>
<dbReference type="PROSITE" id="PS52016">
    <property type="entry name" value="TONB_DEPENDENT_REC_3"/>
    <property type="match status" value="1"/>
</dbReference>
<keyword evidence="8 15" id="KW-0675">Receptor</keyword>
<dbReference type="Gene3D" id="2.170.130.10">
    <property type="entry name" value="TonB-dependent receptor, plug domain"/>
    <property type="match status" value="1"/>
</dbReference>
<dbReference type="AlphaFoldDB" id="A0A7L9U438"/>
<feature type="domain" description="TonB-dependent receptor plug" evidence="14">
    <location>
        <begin position="47"/>
        <end position="159"/>
    </location>
</feature>
<evidence type="ECO:0000256" key="7">
    <source>
        <dbReference type="ARBA" id="ARBA00023136"/>
    </source>
</evidence>
<dbReference type="Pfam" id="PF00593">
    <property type="entry name" value="TonB_dep_Rec_b-barrel"/>
    <property type="match status" value="1"/>
</dbReference>
<accession>A0A7L9U438</accession>
<dbReference type="GO" id="GO:0009279">
    <property type="term" value="C:cell outer membrane"/>
    <property type="evidence" value="ECO:0007669"/>
    <property type="project" value="UniProtKB-SubCell"/>
</dbReference>
<evidence type="ECO:0000256" key="3">
    <source>
        <dbReference type="ARBA" id="ARBA00022448"/>
    </source>
</evidence>
<dbReference type="Pfam" id="PF07715">
    <property type="entry name" value="Plug"/>
    <property type="match status" value="1"/>
</dbReference>
<reference evidence="15 16" key="1">
    <citation type="submission" date="2020-10" db="EMBL/GenBank/DDBJ databases">
        <title>Genome sequencing of Massilia sp. LPB0304.</title>
        <authorList>
            <person name="Kim J."/>
        </authorList>
    </citation>
    <scope>NUCLEOTIDE SEQUENCE [LARGE SCALE GENOMIC DNA]</scope>
    <source>
        <strain evidence="15 16">LPB0304</strain>
    </source>
</reference>
<evidence type="ECO:0000256" key="12">
    <source>
        <dbReference type="SAM" id="SignalP"/>
    </source>
</evidence>
<dbReference type="KEGG" id="mlir:LPB04_00375"/>
<evidence type="ECO:0000256" key="1">
    <source>
        <dbReference type="ARBA" id="ARBA00004571"/>
    </source>
</evidence>
<evidence type="ECO:0000259" key="13">
    <source>
        <dbReference type="Pfam" id="PF00593"/>
    </source>
</evidence>
<organism evidence="15 16">
    <name type="scientific">Massilia litorea</name>
    <dbReference type="NCBI Taxonomy" id="2769491"/>
    <lineage>
        <taxon>Bacteria</taxon>
        <taxon>Pseudomonadati</taxon>
        <taxon>Pseudomonadota</taxon>
        <taxon>Betaproteobacteria</taxon>
        <taxon>Burkholderiales</taxon>
        <taxon>Oxalobacteraceae</taxon>
        <taxon>Telluria group</taxon>
        <taxon>Massilia</taxon>
    </lineage>
</organism>
<dbReference type="PANTHER" id="PTHR47234:SF2">
    <property type="entry name" value="TONB-DEPENDENT RECEPTOR"/>
    <property type="match status" value="1"/>
</dbReference>
<keyword evidence="12" id="KW-0732">Signal</keyword>
<evidence type="ECO:0000256" key="4">
    <source>
        <dbReference type="ARBA" id="ARBA00022452"/>
    </source>
</evidence>
<dbReference type="RefSeq" id="WP_193686856.1">
    <property type="nucleotide sequence ID" value="NZ_CP062941.1"/>
</dbReference>
<comment type="subcellular location">
    <subcellularLocation>
        <location evidence="1 10">Cell outer membrane</location>
        <topology evidence="1 10">Multi-pass membrane protein</topology>
    </subcellularLocation>
</comment>
<evidence type="ECO:0000256" key="6">
    <source>
        <dbReference type="ARBA" id="ARBA00023077"/>
    </source>
</evidence>
<dbReference type="InterPro" id="IPR037066">
    <property type="entry name" value="Plug_dom_sf"/>
</dbReference>
<dbReference type="InterPro" id="IPR036942">
    <property type="entry name" value="Beta-barrel_TonB_sf"/>
</dbReference>
<evidence type="ECO:0000256" key="10">
    <source>
        <dbReference type="PROSITE-ProRule" id="PRU01360"/>
    </source>
</evidence>
<keyword evidence="7 10" id="KW-0472">Membrane</keyword>
<evidence type="ECO:0000256" key="5">
    <source>
        <dbReference type="ARBA" id="ARBA00022692"/>
    </source>
</evidence>
<name>A0A7L9U438_9BURK</name>
<keyword evidence="4 10" id="KW-1134">Transmembrane beta strand</keyword>
<evidence type="ECO:0000256" key="8">
    <source>
        <dbReference type="ARBA" id="ARBA00023170"/>
    </source>
</evidence>
<feature type="chain" id="PRO_5032457960" evidence="12">
    <location>
        <begin position="23"/>
        <end position="964"/>
    </location>
</feature>
<dbReference type="EMBL" id="CP062941">
    <property type="protein sequence ID" value="QOL49831.1"/>
    <property type="molecule type" value="Genomic_DNA"/>
</dbReference>
<feature type="domain" description="TonB-dependent receptor-like beta-barrel" evidence="13">
    <location>
        <begin position="367"/>
        <end position="928"/>
    </location>
</feature>
<keyword evidence="16" id="KW-1185">Reference proteome</keyword>
<evidence type="ECO:0000256" key="9">
    <source>
        <dbReference type="ARBA" id="ARBA00023237"/>
    </source>
</evidence>
<evidence type="ECO:0000313" key="15">
    <source>
        <dbReference type="EMBL" id="QOL49831.1"/>
    </source>
</evidence>
<evidence type="ECO:0000259" key="14">
    <source>
        <dbReference type="Pfam" id="PF07715"/>
    </source>
</evidence>
<sequence length="964" mass="103227">MHQRTKIAVAVTLAVSAMSAFAQTATTETSLQRVEVTGSRIRAVDLATAQPIQVMSQEQIQKSGLVTVGDILNTLSSSGSPDFSRGAVLTSNREMGGQFLNMRNLGSERLLVLVDGKRWSQSVDGFTDMSTIPSSMIDRMEILKDGASAIYGSDAIAGVVNIILKKNMEGGQFSGYMGQNKEGDGKTKDWSLSYGVAGDKGSLMFGLSHAEQGVVWARDRALTSFTYGPNHYFDGLGTSPWGRVTPITAAGTSNTSAAAGGFNRMINHTGTYDGVGTSSDSRNPANYHAFSSAKEADLYNSTQDMMFQAPSRLTSIFTKGTLNLPMDMRFTTTAMYAERGSTTQVAGYPLTSTSQVANKVFLDKDSYYNPYGNQVAGAGLGQDVFFARRVIELPRITQNKNRTLHVDAALQGNLNLGPSTWDWSLGYNHSAVSGNTTSSGNIDLVNLKKAVGPSFLGTDGVVHCGTSMTNIVTGCVPFNVLGGPSASTPEALAYINHKGGGTYNSTVNSATADISGEIFKLPAGGLGFAAGIERREVRGSDNPDSLEQLALTTNLAGFSTVGKYTVKEAYAELNVPILKNVFLAQSLGLNLATRYSDYSNFGDTTNSKVSLTWKPINDLLVRGTWAEGFRAPALGDTFGGGSQSFDTYLDICDTAFGRASRDAAVAARCIASGAPANFRQKNQAGGNVGAAGAQTPVAFNTGVGNNSLTPETATTKTAGFVYNPSYVNGLSIAVDYFDIEVKNRVSAIGVAYTLNQCYVSGVQEFCNNFSRDATGQITQLNRGNKNMGSMSTKGIDLELNYRLARNAYGQFAIRSQTTYVDEFNLQSTNESEVLNYAGEYPYYRVKSNVNLDWSLGNWSATLGARYFSPVKTTGWDCDPAAPIECNNPTGQSAGFDGYNKLGSQVYTDLSVGYKTAWNGKIMVGINNILGRKPRSNYDAGSSAAKVDADVPLDRFFWVRYNQSF</sequence>
<evidence type="ECO:0000313" key="16">
    <source>
        <dbReference type="Proteomes" id="UP000593875"/>
    </source>
</evidence>
<proteinExistence type="inferred from homology"/>
<dbReference type="InterPro" id="IPR012910">
    <property type="entry name" value="Plug_dom"/>
</dbReference>
<gene>
    <name evidence="15" type="ORF">LPB04_00375</name>
</gene>
<dbReference type="InterPro" id="IPR000531">
    <property type="entry name" value="Beta-barrel_TonB"/>
</dbReference>
<dbReference type="Gene3D" id="2.40.170.20">
    <property type="entry name" value="TonB-dependent receptor, beta-barrel domain"/>
    <property type="match status" value="1"/>
</dbReference>
<keyword evidence="5 10" id="KW-0812">Transmembrane</keyword>
<comment type="similarity">
    <text evidence="2 10 11">Belongs to the TonB-dependent receptor family.</text>
</comment>
<keyword evidence="9 10" id="KW-0998">Cell outer membrane</keyword>
<evidence type="ECO:0000256" key="2">
    <source>
        <dbReference type="ARBA" id="ARBA00009810"/>
    </source>
</evidence>
<dbReference type="InterPro" id="IPR039426">
    <property type="entry name" value="TonB-dep_rcpt-like"/>
</dbReference>
<feature type="signal peptide" evidence="12">
    <location>
        <begin position="1"/>
        <end position="22"/>
    </location>
</feature>
<evidence type="ECO:0000256" key="11">
    <source>
        <dbReference type="RuleBase" id="RU003357"/>
    </source>
</evidence>
<keyword evidence="6 11" id="KW-0798">TonB box</keyword>
<dbReference type="Proteomes" id="UP000593875">
    <property type="component" value="Chromosome"/>
</dbReference>
<dbReference type="PANTHER" id="PTHR47234">
    <property type="match status" value="1"/>
</dbReference>
<protein>
    <submittedName>
        <fullName evidence="15">TonB-dependent receptor</fullName>
    </submittedName>
</protein>
<keyword evidence="3 10" id="KW-0813">Transport</keyword>